<proteinExistence type="predicted"/>
<dbReference type="Proteomes" id="UP001176941">
    <property type="component" value="Chromosome 15"/>
</dbReference>
<gene>
    <name evidence="1" type="ORF">MRATA1EN1_LOCUS6263</name>
</gene>
<keyword evidence="2" id="KW-1185">Reference proteome</keyword>
<sequence length="137" mass="15344">MANKYAKRCQCHQENARPNYSEMPLHLHQGTCSQTDSAFDLLDGEKQEPLCTAGGNERGCIQPLREKNVSSPNGERRNPRQPAVPLLGMHARELKSSDHTKACTQMFTEAFTHNSPNGEASQLSINRKWILKRGLSI</sequence>
<evidence type="ECO:0000313" key="1">
    <source>
        <dbReference type="EMBL" id="CAI9157301.1"/>
    </source>
</evidence>
<organism evidence="1 2">
    <name type="scientific">Rangifer tarandus platyrhynchus</name>
    <name type="common">Svalbard reindeer</name>
    <dbReference type="NCBI Taxonomy" id="3082113"/>
    <lineage>
        <taxon>Eukaryota</taxon>
        <taxon>Metazoa</taxon>
        <taxon>Chordata</taxon>
        <taxon>Craniata</taxon>
        <taxon>Vertebrata</taxon>
        <taxon>Euteleostomi</taxon>
        <taxon>Mammalia</taxon>
        <taxon>Eutheria</taxon>
        <taxon>Laurasiatheria</taxon>
        <taxon>Artiodactyla</taxon>
        <taxon>Ruminantia</taxon>
        <taxon>Pecora</taxon>
        <taxon>Cervidae</taxon>
        <taxon>Odocoileinae</taxon>
        <taxon>Rangifer</taxon>
    </lineage>
</organism>
<reference evidence="1" key="1">
    <citation type="submission" date="2023-04" db="EMBL/GenBank/DDBJ databases">
        <authorList>
            <consortium name="ELIXIR-Norway"/>
        </authorList>
    </citation>
    <scope>NUCLEOTIDE SEQUENCE [LARGE SCALE GENOMIC DNA]</scope>
</reference>
<protein>
    <submittedName>
        <fullName evidence="1">Uncharacterized protein</fullName>
    </submittedName>
</protein>
<name>A0ABN8Y7U3_RANTA</name>
<evidence type="ECO:0000313" key="2">
    <source>
        <dbReference type="Proteomes" id="UP001176941"/>
    </source>
</evidence>
<dbReference type="EMBL" id="OX459951">
    <property type="protein sequence ID" value="CAI9157301.1"/>
    <property type="molecule type" value="Genomic_DNA"/>
</dbReference>
<accession>A0ABN8Y7U3</accession>